<dbReference type="Gene3D" id="3.40.50.150">
    <property type="entry name" value="Vaccinia Virus protein VP39"/>
    <property type="match status" value="1"/>
</dbReference>
<gene>
    <name evidence="8" type="ORF">QN341_11100</name>
</gene>
<organism evidence="8 9">
    <name type="scientific">Heyndrickxia coagulans</name>
    <name type="common">Weizmannia coagulans</name>
    <dbReference type="NCBI Taxonomy" id="1398"/>
    <lineage>
        <taxon>Bacteria</taxon>
        <taxon>Bacillati</taxon>
        <taxon>Bacillota</taxon>
        <taxon>Bacilli</taxon>
        <taxon>Bacillales</taxon>
        <taxon>Bacillaceae</taxon>
        <taxon>Heyndrickxia</taxon>
    </lineage>
</organism>
<dbReference type="EMBL" id="JASUZX010000002">
    <property type="protein sequence ID" value="MDL5041588.1"/>
    <property type="molecule type" value="Genomic_DNA"/>
</dbReference>
<evidence type="ECO:0000256" key="3">
    <source>
        <dbReference type="ARBA" id="ARBA00022691"/>
    </source>
</evidence>
<dbReference type="EC" id="2.1.1.37" evidence="7"/>
<evidence type="ECO:0000256" key="1">
    <source>
        <dbReference type="ARBA" id="ARBA00022603"/>
    </source>
</evidence>
<dbReference type="PROSITE" id="PS51679">
    <property type="entry name" value="SAM_MT_C5"/>
    <property type="match status" value="1"/>
</dbReference>
<proteinExistence type="inferred from homology"/>
<dbReference type="PROSITE" id="PS00095">
    <property type="entry name" value="C5_MTASE_2"/>
    <property type="match status" value="1"/>
</dbReference>
<dbReference type="Gene3D" id="3.90.120.10">
    <property type="entry name" value="DNA Methylase, subunit A, domain 2"/>
    <property type="match status" value="1"/>
</dbReference>
<evidence type="ECO:0000256" key="5">
    <source>
        <dbReference type="PROSITE-ProRule" id="PRU01016"/>
    </source>
</evidence>
<dbReference type="Proteomes" id="UP001223084">
    <property type="component" value="Unassembled WGS sequence"/>
</dbReference>
<evidence type="ECO:0000256" key="7">
    <source>
        <dbReference type="RuleBase" id="RU000417"/>
    </source>
</evidence>
<dbReference type="GO" id="GO:0009307">
    <property type="term" value="P:DNA restriction-modification system"/>
    <property type="evidence" value="ECO:0007669"/>
    <property type="project" value="UniProtKB-KW"/>
</dbReference>
<evidence type="ECO:0000256" key="6">
    <source>
        <dbReference type="RuleBase" id="RU000416"/>
    </source>
</evidence>
<dbReference type="InterPro" id="IPR029063">
    <property type="entry name" value="SAM-dependent_MTases_sf"/>
</dbReference>
<accession>A0AAW7CL79</accession>
<dbReference type="InterPro" id="IPR050390">
    <property type="entry name" value="C5-Methyltransferase"/>
</dbReference>
<dbReference type="GO" id="GO:0044027">
    <property type="term" value="P:negative regulation of gene expression via chromosomal CpG island methylation"/>
    <property type="evidence" value="ECO:0007669"/>
    <property type="project" value="TreeGrafter"/>
</dbReference>
<reference evidence="8" key="1">
    <citation type="submission" date="2023-06" db="EMBL/GenBank/DDBJ databases">
        <title>Probiogenomic evaluation and L lactic producing Weizmannia coaggulans BKMTCR2-2 from tree bark.</title>
        <authorList>
            <person name="Mahittikon J."/>
            <person name="Tanasupawat S."/>
        </authorList>
    </citation>
    <scope>NUCLEOTIDE SEQUENCE</scope>
    <source>
        <strain evidence="8">BKMTCR2-2</strain>
    </source>
</reference>
<comment type="catalytic activity">
    <reaction evidence="7">
        <text>a 2'-deoxycytidine in DNA + S-adenosyl-L-methionine = a 5-methyl-2'-deoxycytidine in DNA + S-adenosyl-L-homocysteine + H(+)</text>
        <dbReference type="Rhea" id="RHEA:13681"/>
        <dbReference type="Rhea" id="RHEA-COMP:11369"/>
        <dbReference type="Rhea" id="RHEA-COMP:11370"/>
        <dbReference type="ChEBI" id="CHEBI:15378"/>
        <dbReference type="ChEBI" id="CHEBI:57856"/>
        <dbReference type="ChEBI" id="CHEBI:59789"/>
        <dbReference type="ChEBI" id="CHEBI:85452"/>
        <dbReference type="ChEBI" id="CHEBI:85454"/>
        <dbReference type="EC" id="2.1.1.37"/>
    </reaction>
</comment>
<comment type="caution">
    <text evidence="8">The sequence shown here is derived from an EMBL/GenBank/DDBJ whole genome shotgun (WGS) entry which is preliminary data.</text>
</comment>
<feature type="active site" evidence="5">
    <location>
        <position position="76"/>
    </location>
</feature>
<dbReference type="PRINTS" id="PR00105">
    <property type="entry name" value="C5METTRFRASE"/>
</dbReference>
<dbReference type="InterPro" id="IPR018117">
    <property type="entry name" value="C5_DNA_meth_AS"/>
</dbReference>
<evidence type="ECO:0000313" key="9">
    <source>
        <dbReference type="Proteomes" id="UP001223084"/>
    </source>
</evidence>
<dbReference type="SUPFAM" id="SSF53335">
    <property type="entry name" value="S-adenosyl-L-methionine-dependent methyltransferases"/>
    <property type="match status" value="1"/>
</dbReference>
<dbReference type="GO" id="GO:0003886">
    <property type="term" value="F:DNA (cytosine-5-)-methyltransferase activity"/>
    <property type="evidence" value="ECO:0007669"/>
    <property type="project" value="UniProtKB-EC"/>
</dbReference>
<dbReference type="RefSeq" id="WP_285958453.1">
    <property type="nucleotide sequence ID" value="NZ_JASUZX010000002.1"/>
</dbReference>
<keyword evidence="3 5" id="KW-0949">S-adenosyl-L-methionine</keyword>
<dbReference type="GO" id="GO:0003677">
    <property type="term" value="F:DNA binding"/>
    <property type="evidence" value="ECO:0007669"/>
    <property type="project" value="TreeGrafter"/>
</dbReference>
<protein>
    <recommendedName>
        <fullName evidence="7">Cytosine-specific methyltransferase</fullName>
        <ecNumber evidence="7">2.1.1.37</ecNumber>
    </recommendedName>
</protein>
<evidence type="ECO:0000313" key="8">
    <source>
        <dbReference type="EMBL" id="MDL5041588.1"/>
    </source>
</evidence>
<dbReference type="PANTHER" id="PTHR10629">
    <property type="entry name" value="CYTOSINE-SPECIFIC METHYLTRANSFERASE"/>
    <property type="match status" value="1"/>
</dbReference>
<dbReference type="GO" id="GO:0032259">
    <property type="term" value="P:methylation"/>
    <property type="evidence" value="ECO:0007669"/>
    <property type="project" value="UniProtKB-KW"/>
</dbReference>
<keyword evidence="2 5" id="KW-0808">Transferase</keyword>
<keyword evidence="1 5" id="KW-0489">Methyltransferase</keyword>
<dbReference type="Pfam" id="PF00145">
    <property type="entry name" value="DNA_methylase"/>
    <property type="match status" value="1"/>
</dbReference>
<name>A0AAW7CL79_HEYCO</name>
<evidence type="ECO:0000256" key="4">
    <source>
        <dbReference type="ARBA" id="ARBA00022747"/>
    </source>
</evidence>
<dbReference type="AlphaFoldDB" id="A0AAW7CL79"/>
<sequence length="370" mass="41261">MDKTGTYKIVSLFSGCGGLDLGLEMAGFEVIWANDIDKHAAATYQHNIGNIVEGDIKNIDVKDIPDCDVVVAGFPCQPFSSAGNRLGIEDARGTLYEECLRVIDDKKPKVVIFENVRGILSIKNKDGSLLLDSIINLLEAIEPGYNVQYKLLKASDYGVPQQRYRVVFVAFRKDLKVNYNFPSPTHSPDDPSLKVGNIINVPDGTPNQDEVWELSPQSKALIPYINEGGSWKDIPYEKLPPRLKRIRDNMKKYRAPNFYRRFARTEVNGTITAAATPENCGIIHPIEDRRYSVREIARIQSFPDNFIFISDSLSAKYKMIGNAVPPLLGKAIGESVKRSLDIALNPNSTDKSEEEVEVIIPQYGQVALNI</sequence>
<dbReference type="CDD" id="cd00315">
    <property type="entry name" value="Cyt_C5_DNA_methylase"/>
    <property type="match status" value="1"/>
</dbReference>
<keyword evidence="4" id="KW-0680">Restriction system</keyword>
<dbReference type="InterPro" id="IPR031303">
    <property type="entry name" value="C5_meth_CS"/>
</dbReference>
<dbReference type="NCBIfam" id="TIGR00675">
    <property type="entry name" value="dcm"/>
    <property type="match status" value="1"/>
</dbReference>
<dbReference type="PROSITE" id="PS00094">
    <property type="entry name" value="C5_MTASE_1"/>
    <property type="match status" value="1"/>
</dbReference>
<dbReference type="InterPro" id="IPR001525">
    <property type="entry name" value="C5_MeTfrase"/>
</dbReference>
<evidence type="ECO:0000256" key="2">
    <source>
        <dbReference type="ARBA" id="ARBA00022679"/>
    </source>
</evidence>
<comment type="similarity">
    <text evidence="5 6">Belongs to the class I-like SAM-binding methyltransferase superfamily. C5-methyltransferase family.</text>
</comment>
<dbReference type="PANTHER" id="PTHR10629:SF52">
    <property type="entry name" value="DNA (CYTOSINE-5)-METHYLTRANSFERASE 1"/>
    <property type="match status" value="1"/>
</dbReference>